<dbReference type="GO" id="GO:0061504">
    <property type="term" value="P:cyclic threonylcarbamoyladenosine biosynthetic process"/>
    <property type="evidence" value="ECO:0007669"/>
    <property type="project" value="TreeGrafter"/>
</dbReference>
<feature type="domain" description="THIF-type NAD/FAD binding fold" evidence="1">
    <location>
        <begin position="113"/>
        <end position="249"/>
    </location>
</feature>
<evidence type="ECO:0000313" key="2">
    <source>
        <dbReference type="EMBL" id="ACT93607.1"/>
    </source>
</evidence>
<dbReference type="CDD" id="cd01483">
    <property type="entry name" value="E1_enzyme_family"/>
    <property type="match status" value="1"/>
</dbReference>
<dbReference type="RefSeq" id="WP_015811857.1">
    <property type="nucleotide sequence ID" value="NC_013037.1"/>
</dbReference>
<dbReference type="InterPro" id="IPR035985">
    <property type="entry name" value="Ubiquitin-activating_enz"/>
</dbReference>
<sequence length="762" mass="85763">MYHNTKINYIYKPVFISKERYADKEKFLSFIEDYRGKTILDLFASQKQELIRIRHPRKRLATAEIEALYRDWAEGRDVETEGVWVYYPWSERLLHLVDEAEFTELRTSRNQYKITPEEQQHLAGRSIGIIGLSVGHSVALSIATERACGRLKLADFDTIELSNLNRIRTGLHNIGVNKCIVTAREIAEIDPFLDIICFPEGITNENLDGFLLDGGKLDILIDECDDIALKIKSRLRAAELRIPVVMETSDRGMLDVERFDSEPERPVFHGYLQGLPLDKFEHISEEDRLPLVLRIVNAINGSKRGKVSLVEIGQSIGTWPQLASAVTLGGGVVTDVCRRILLNQFHESGRYYIDLEELIGDKSRSPVTATRDNPHAPFDVSEAVRIADSLPQKQAESIAENVLADIVKAACQAPSTGNDQPWKWLYRHGRLFLFHDRFRSFSFGDFDQIASNISFGASYENILLKSREAGLDVAAETFPLGEESTLIAVIDFHRAGTAAKADPVYAPEAVQVIYERTTNRNPSTAVPISEAIFQQLKEAAESVDGAAFHYFADRKSINAIGEIIGECDRVRLLNPDGHYDFVHREMKWTPTDAEQSRDGIDVRTLGLSNAQIAALSIIRDREISQTLKGIQGGGALVDAALKSVETASALGMITMPRYSYEDFFRGGMAMQRLWLRAEQLQFAIHPLISPFYLFPRITKGHNAGLDESEASRLRTLRKRFMELVPFGEDGAEVFLFKIAQAEKPGIKSYRLPLNETLFIVNP</sequence>
<dbReference type="GO" id="GO:0061503">
    <property type="term" value="F:tRNA threonylcarbamoyladenosine dehydratase"/>
    <property type="evidence" value="ECO:0007669"/>
    <property type="project" value="TreeGrafter"/>
</dbReference>
<evidence type="ECO:0000313" key="3">
    <source>
        <dbReference type="Proteomes" id="UP000002011"/>
    </source>
</evidence>
<dbReference type="eggNOG" id="COG0476">
    <property type="taxonomic scope" value="Bacteria"/>
</dbReference>
<dbReference type="EMBL" id="CP001619">
    <property type="protein sequence ID" value="ACT93607.1"/>
    <property type="molecule type" value="Genomic_DNA"/>
</dbReference>
<dbReference type="GO" id="GO:0016491">
    <property type="term" value="F:oxidoreductase activity"/>
    <property type="evidence" value="ECO:0007669"/>
    <property type="project" value="InterPro"/>
</dbReference>
<dbReference type="eggNOG" id="COG0778">
    <property type="taxonomic scope" value="Bacteria"/>
</dbReference>
<dbReference type="SUPFAM" id="SSF55469">
    <property type="entry name" value="FMN-dependent nitroreductase-like"/>
    <property type="match status" value="1"/>
</dbReference>
<dbReference type="InterPro" id="IPR045886">
    <property type="entry name" value="ThiF/MoeB/HesA"/>
</dbReference>
<organism evidence="2 3">
    <name type="scientific">Dyadobacter fermentans (strain ATCC 700827 / DSM 18053 / CIP 107007 / KCTC 52180 / NS114)</name>
    <dbReference type="NCBI Taxonomy" id="471854"/>
    <lineage>
        <taxon>Bacteria</taxon>
        <taxon>Pseudomonadati</taxon>
        <taxon>Bacteroidota</taxon>
        <taxon>Cytophagia</taxon>
        <taxon>Cytophagales</taxon>
        <taxon>Spirosomataceae</taxon>
        <taxon>Dyadobacter</taxon>
    </lineage>
</organism>
<dbReference type="Pfam" id="PF00899">
    <property type="entry name" value="ThiF"/>
    <property type="match status" value="1"/>
</dbReference>
<dbReference type="GO" id="GO:0008641">
    <property type="term" value="F:ubiquitin-like modifier activating enzyme activity"/>
    <property type="evidence" value="ECO:0007669"/>
    <property type="project" value="InterPro"/>
</dbReference>
<dbReference type="SUPFAM" id="SSF69572">
    <property type="entry name" value="Activating enzymes of the ubiquitin-like proteins"/>
    <property type="match status" value="1"/>
</dbReference>
<dbReference type="InterPro" id="IPR000415">
    <property type="entry name" value="Nitroreductase-like"/>
</dbReference>
<dbReference type="Gene3D" id="3.40.50.720">
    <property type="entry name" value="NAD(P)-binding Rossmann-like Domain"/>
    <property type="match status" value="1"/>
</dbReference>
<dbReference type="PANTHER" id="PTHR43267:SF3">
    <property type="entry name" value="THIF PROTEIN"/>
    <property type="match status" value="1"/>
</dbReference>
<dbReference type="InterPro" id="IPR000594">
    <property type="entry name" value="ThiF_NAD_FAD-bd"/>
</dbReference>
<dbReference type="STRING" id="471854.Dfer_2389"/>
<name>C6W0K1_DYAFD</name>
<dbReference type="AlphaFoldDB" id="C6W0K1"/>
<dbReference type="Proteomes" id="UP000002011">
    <property type="component" value="Chromosome"/>
</dbReference>
<dbReference type="PANTHER" id="PTHR43267">
    <property type="entry name" value="TRNA THREONYLCARBAMOYLADENOSINE DEHYDRATASE"/>
    <property type="match status" value="1"/>
</dbReference>
<accession>C6W0K1</accession>
<evidence type="ECO:0000259" key="1">
    <source>
        <dbReference type="Pfam" id="PF00899"/>
    </source>
</evidence>
<keyword evidence="3" id="KW-1185">Reference proteome</keyword>
<dbReference type="HOGENOM" id="CLU_020676_0_0_10"/>
<gene>
    <name evidence="2" type="ordered locus">Dfer_2389</name>
</gene>
<dbReference type="OrthoDB" id="5149792at2"/>
<dbReference type="NCBIfam" id="NF005901">
    <property type="entry name" value="PRK07877.1"/>
    <property type="match status" value="1"/>
</dbReference>
<reference evidence="2 3" key="1">
    <citation type="journal article" date="2009" name="Stand. Genomic Sci.">
        <title>Complete genome sequence of Dyadobacter fermentans type strain (NS114).</title>
        <authorList>
            <person name="Lang E."/>
            <person name="Lapidus A."/>
            <person name="Chertkov O."/>
            <person name="Brettin T."/>
            <person name="Detter J.C."/>
            <person name="Han C."/>
            <person name="Copeland A."/>
            <person name="Glavina Del Rio T."/>
            <person name="Nolan M."/>
            <person name="Chen F."/>
            <person name="Lucas S."/>
            <person name="Tice H."/>
            <person name="Cheng J.F."/>
            <person name="Land M."/>
            <person name="Hauser L."/>
            <person name="Chang Y.J."/>
            <person name="Jeffries C.D."/>
            <person name="Kopitz M."/>
            <person name="Bruce D."/>
            <person name="Goodwin L."/>
            <person name="Pitluck S."/>
            <person name="Ovchinnikova G."/>
            <person name="Pati A."/>
            <person name="Ivanova N."/>
            <person name="Mavrommatis K."/>
            <person name="Chen A."/>
            <person name="Palaniappan K."/>
            <person name="Chain P."/>
            <person name="Bristow J."/>
            <person name="Eisen J.A."/>
            <person name="Markowitz V."/>
            <person name="Hugenholtz P."/>
            <person name="Goker M."/>
            <person name="Rohde M."/>
            <person name="Kyrpides N.C."/>
            <person name="Klenk H.P."/>
        </authorList>
    </citation>
    <scope>NUCLEOTIDE SEQUENCE [LARGE SCALE GENOMIC DNA]</scope>
    <source>
        <strain evidence="3">ATCC 700827 / DSM 18053 / CIP 107007 / KCTC 52180 / NS114</strain>
    </source>
</reference>
<protein>
    <submittedName>
        <fullName evidence="2">UBA/THIF-type NAD/FAD binding protein</fullName>
    </submittedName>
</protein>
<dbReference type="KEGG" id="dfe:Dfer_2389"/>
<dbReference type="Gene3D" id="3.40.109.10">
    <property type="entry name" value="NADH Oxidase"/>
    <property type="match status" value="1"/>
</dbReference>
<proteinExistence type="predicted"/>